<reference evidence="2" key="1">
    <citation type="submission" date="2022-06" db="EMBL/GenBank/DDBJ databases">
        <title>Uncovering the hologenomic basis of an extraordinary plant invasion.</title>
        <authorList>
            <person name="Bieker V.C."/>
            <person name="Martin M.D."/>
            <person name="Gilbert T."/>
            <person name="Hodgins K."/>
            <person name="Battlay P."/>
            <person name="Petersen B."/>
            <person name="Wilson J."/>
        </authorList>
    </citation>
    <scope>NUCLEOTIDE SEQUENCE</scope>
    <source>
        <strain evidence="2">AA19_3_7</strain>
        <tissue evidence="2">Leaf</tissue>
    </source>
</reference>
<keyword evidence="3" id="KW-1185">Reference proteome</keyword>
<evidence type="ECO:0000256" key="1">
    <source>
        <dbReference type="SAM" id="MobiDB-lite"/>
    </source>
</evidence>
<dbReference type="PANTHER" id="PTHR33673:SF38">
    <property type="entry name" value="CHROMODOMAIN-HELICASE-DNA-BINDING PROTEIN 7-LIKE"/>
    <property type="match status" value="1"/>
</dbReference>
<proteinExistence type="predicted"/>
<accession>A0AAD5CSS1</accession>
<dbReference type="Proteomes" id="UP001206925">
    <property type="component" value="Unassembled WGS sequence"/>
</dbReference>
<protein>
    <submittedName>
        <fullName evidence="2">Uncharacterized protein</fullName>
    </submittedName>
</protein>
<organism evidence="2 3">
    <name type="scientific">Ambrosia artemisiifolia</name>
    <name type="common">Common ragweed</name>
    <dbReference type="NCBI Taxonomy" id="4212"/>
    <lineage>
        <taxon>Eukaryota</taxon>
        <taxon>Viridiplantae</taxon>
        <taxon>Streptophyta</taxon>
        <taxon>Embryophyta</taxon>
        <taxon>Tracheophyta</taxon>
        <taxon>Spermatophyta</taxon>
        <taxon>Magnoliopsida</taxon>
        <taxon>eudicotyledons</taxon>
        <taxon>Gunneridae</taxon>
        <taxon>Pentapetalae</taxon>
        <taxon>asterids</taxon>
        <taxon>campanulids</taxon>
        <taxon>Asterales</taxon>
        <taxon>Asteraceae</taxon>
        <taxon>Asteroideae</taxon>
        <taxon>Heliantheae alliance</taxon>
        <taxon>Heliantheae</taxon>
        <taxon>Ambrosia</taxon>
    </lineage>
</organism>
<sequence>MESVNATTNNGNEEILLHPDIAPDESDQIGSTKNLISLSSNTSSTSSVLSLEDLRIVDDEKHNENLSESGKTAIEVMERPETIQSHVVAKKMFTGPGNWSMASNESLFSLRMDSTNFCHLDSFSPLFDLPYDKQCVDGKILETDEGNYQGSSVLDEPAYIEDEGSRFSASTSSSSNSLVFPILLGETENDGSPYPHGSLIEPVPQSPPKPEPALDRRSKPKASGTEAEAKETTTYAPWSEWFPCFRYCACCS</sequence>
<evidence type="ECO:0000313" key="2">
    <source>
        <dbReference type="EMBL" id="KAI7746179.1"/>
    </source>
</evidence>
<comment type="caution">
    <text evidence="2">The sequence shown here is derived from an EMBL/GenBank/DDBJ whole genome shotgun (WGS) entry which is preliminary data.</text>
</comment>
<feature type="region of interest" description="Disordered" evidence="1">
    <location>
        <begin position="191"/>
        <end position="233"/>
    </location>
</feature>
<gene>
    <name evidence="2" type="ORF">M8C21_016257</name>
</gene>
<dbReference type="AlphaFoldDB" id="A0AAD5CSS1"/>
<name>A0AAD5CSS1_AMBAR</name>
<feature type="compositionally biased region" description="Polar residues" evidence="1">
    <location>
        <begin position="1"/>
        <end position="12"/>
    </location>
</feature>
<feature type="region of interest" description="Disordered" evidence="1">
    <location>
        <begin position="1"/>
        <end position="28"/>
    </location>
</feature>
<dbReference type="EMBL" id="JAMZMK010007018">
    <property type="protein sequence ID" value="KAI7746179.1"/>
    <property type="molecule type" value="Genomic_DNA"/>
</dbReference>
<dbReference type="PANTHER" id="PTHR33673">
    <property type="entry name" value="SUPPRESSOR SRP40-LIKE PROTEIN"/>
    <property type="match status" value="1"/>
</dbReference>
<evidence type="ECO:0000313" key="3">
    <source>
        <dbReference type="Proteomes" id="UP001206925"/>
    </source>
</evidence>